<comment type="caution">
    <text evidence="1">The sequence shown here is derived from an EMBL/GenBank/DDBJ whole genome shotgun (WGS) entry which is preliminary data.</text>
</comment>
<dbReference type="AlphaFoldDB" id="W7UVI9"/>
<protein>
    <submittedName>
        <fullName evidence="1">Uncharacterized protein</fullName>
    </submittedName>
</protein>
<accession>W7UVI9</accession>
<proteinExistence type="predicted"/>
<keyword evidence="2" id="KW-1185">Reference proteome</keyword>
<name>W7UVI9_RUMFL</name>
<evidence type="ECO:0000313" key="1">
    <source>
        <dbReference type="EMBL" id="EWM52347.1"/>
    </source>
</evidence>
<dbReference type="PATRIC" id="fig|1341157.4.peg.3123"/>
<sequence length="60" mass="6762">MYTCDDYYIINVESIRTSVFSANVTGHFFKPQTALTARDGALPAQQSPLHLTAYMNCFLK</sequence>
<gene>
    <name evidence="1" type="ORF">RF007C_13430</name>
</gene>
<dbReference type="EMBL" id="ATAX01000036">
    <property type="protein sequence ID" value="EWM52347.1"/>
    <property type="molecule type" value="Genomic_DNA"/>
</dbReference>
<evidence type="ECO:0000313" key="2">
    <source>
        <dbReference type="Proteomes" id="UP000019365"/>
    </source>
</evidence>
<organism evidence="1 2">
    <name type="scientific">Ruminococcus flavefaciens 007c</name>
    <dbReference type="NCBI Taxonomy" id="1341157"/>
    <lineage>
        <taxon>Bacteria</taxon>
        <taxon>Bacillati</taxon>
        <taxon>Bacillota</taxon>
        <taxon>Clostridia</taxon>
        <taxon>Eubacteriales</taxon>
        <taxon>Oscillospiraceae</taxon>
        <taxon>Ruminococcus</taxon>
    </lineage>
</organism>
<dbReference type="Proteomes" id="UP000019365">
    <property type="component" value="Unassembled WGS sequence"/>
</dbReference>
<reference evidence="1 2" key="1">
    <citation type="journal article" date="2014" name="PLoS ONE">
        <title>Rumen cellulosomics: divergent fiber-degrading strategies revealed by comparative genome-wide analysis of six ruminococcal strains.</title>
        <authorList>
            <person name="Dassa B."/>
            <person name="Borovok I."/>
            <person name="Ruimy-Israeli V."/>
            <person name="Lamed R."/>
            <person name="Flint H.J."/>
            <person name="Duncan S.H."/>
            <person name="Henrissat B."/>
            <person name="Coutinho P."/>
            <person name="Morrison M."/>
            <person name="Mosoni P."/>
            <person name="Yeoman C.J."/>
            <person name="White B.A."/>
            <person name="Bayer E.A."/>
        </authorList>
    </citation>
    <scope>NUCLEOTIDE SEQUENCE [LARGE SCALE GENOMIC DNA]</scope>
    <source>
        <strain evidence="1 2">007c</strain>
    </source>
</reference>